<dbReference type="PANTHER" id="PTHR43731">
    <property type="entry name" value="RHOMBOID PROTEASE"/>
    <property type="match status" value="1"/>
</dbReference>
<feature type="transmembrane region" description="Helical" evidence="7">
    <location>
        <begin position="82"/>
        <end position="101"/>
    </location>
</feature>
<evidence type="ECO:0000256" key="2">
    <source>
        <dbReference type="ARBA" id="ARBA00009045"/>
    </source>
</evidence>
<feature type="transmembrane region" description="Helical" evidence="7">
    <location>
        <begin position="174"/>
        <end position="192"/>
    </location>
</feature>
<proteinExistence type="inferred from homology"/>
<dbReference type="EMBL" id="FWZT01000001">
    <property type="protein sequence ID" value="SME89648.1"/>
    <property type="molecule type" value="Genomic_DNA"/>
</dbReference>
<dbReference type="GO" id="GO:0004252">
    <property type="term" value="F:serine-type endopeptidase activity"/>
    <property type="evidence" value="ECO:0007669"/>
    <property type="project" value="InterPro"/>
</dbReference>
<protein>
    <submittedName>
        <fullName evidence="9">Membrane associated serine protease, rhomboid family</fullName>
    </submittedName>
</protein>
<dbReference type="Pfam" id="PF01694">
    <property type="entry name" value="Rhomboid"/>
    <property type="match status" value="1"/>
</dbReference>
<evidence type="ECO:0000313" key="9">
    <source>
        <dbReference type="EMBL" id="SME89648.1"/>
    </source>
</evidence>
<feature type="domain" description="Peptidase S54 rhomboid" evidence="8">
    <location>
        <begin position="73"/>
        <end position="213"/>
    </location>
</feature>
<dbReference type="InterPro" id="IPR050925">
    <property type="entry name" value="Rhomboid_protease_S54"/>
</dbReference>
<keyword evidence="3 7" id="KW-0812">Transmembrane</keyword>
<dbReference type="AlphaFoldDB" id="A0A1Y6B5Z5"/>
<dbReference type="Proteomes" id="UP000192907">
    <property type="component" value="Unassembled WGS sequence"/>
</dbReference>
<feature type="transmembrane region" description="Helical" evidence="7">
    <location>
        <begin position="198"/>
        <end position="215"/>
    </location>
</feature>
<reference evidence="10" key="1">
    <citation type="submission" date="2017-04" db="EMBL/GenBank/DDBJ databases">
        <authorList>
            <person name="Varghese N."/>
            <person name="Submissions S."/>
        </authorList>
    </citation>
    <scope>NUCLEOTIDE SEQUENCE [LARGE SCALE GENOMIC DNA]</scope>
    <source>
        <strain evidence="10">RKEM611</strain>
    </source>
</reference>
<keyword evidence="5 7" id="KW-1133">Transmembrane helix</keyword>
<keyword evidence="4" id="KW-0378">Hydrolase</keyword>
<evidence type="ECO:0000259" key="8">
    <source>
        <dbReference type="Pfam" id="PF01694"/>
    </source>
</evidence>
<feature type="transmembrane region" description="Helical" evidence="7">
    <location>
        <begin position="227"/>
        <end position="246"/>
    </location>
</feature>
<evidence type="ECO:0000256" key="4">
    <source>
        <dbReference type="ARBA" id="ARBA00022801"/>
    </source>
</evidence>
<dbReference type="GO" id="GO:0016020">
    <property type="term" value="C:membrane"/>
    <property type="evidence" value="ECO:0007669"/>
    <property type="project" value="UniProtKB-SubCell"/>
</dbReference>
<comment type="subcellular location">
    <subcellularLocation>
        <location evidence="1">Membrane</location>
        <topology evidence="1">Multi-pass membrane protein</topology>
    </subcellularLocation>
</comment>
<accession>A0A1Y6B5Z5</accession>
<feature type="transmembrane region" description="Helical" evidence="7">
    <location>
        <begin position="113"/>
        <end position="132"/>
    </location>
</feature>
<name>A0A1Y6B5Z5_9BACT</name>
<evidence type="ECO:0000256" key="1">
    <source>
        <dbReference type="ARBA" id="ARBA00004141"/>
    </source>
</evidence>
<dbReference type="OrthoDB" id="9778341at2"/>
<comment type="similarity">
    <text evidence="2">Belongs to the peptidase S54 family.</text>
</comment>
<dbReference type="GO" id="GO:0006508">
    <property type="term" value="P:proteolysis"/>
    <property type="evidence" value="ECO:0007669"/>
    <property type="project" value="UniProtKB-KW"/>
</dbReference>
<gene>
    <name evidence="9" type="ORF">SAMN06296036_101284</name>
</gene>
<dbReference type="InterPro" id="IPR022764">
    <property type="entry name" value="Peptidase_S54_rhomboid_dom"/>
</dbReference>
<evidence type="ECO:0000313" key="10">
    <source>
        <dbReference type="Proteomes" id="UP000192907"/>
    </source>
</evidence>
<feature type="transmembrane region" description="Helical" evidence="7">
    <location>
        <begin position="24"/>
        <end position="46"/>
    </location>
</feature>
<dbReference type="SUPFAM" id="SSF144091">
    <property type="entry name" value="Rhomboid-like"/>
    <property type="match status" value="1"/>
</dbReference>
<dbReference type="PANTHER" id="PTHR43731:SF14">
    <property type="entry name" value="PRESENILIN-ASSOCIATED RHOMBOID-LIKE PROTEIN, MITOCHONDRIAL"/>
    <property type="match status" value="1"/>
</dbReference>
<feature type="transmembrane region" description="Helical" evidence="7">
    <location>
        <begin position="138"/>
        <end position="154"/>
    </location>
</feature>
<keyword evidence="10" id="KW-1185">Reference proteome</keyword>
<keyword evidence="6 7" id="KW-0472">Membrane</keyword>
<keyword evidence="9" id="KW-0645">Protease</keyword>
<evidence type="ECO:0000256" key="7">
    <source>
        <dbReference type="SAM" id="Phobius"/>
    </source>
</evidence>
<sequence>MYQVDKEYQPPIIPPVPQPKGLKFFWGTWSGRFILINTVFFVILTLESGSLMDPGPESLIRWGAKENILIAQGEIWRLITPIVLHVGFIHFAFNNWALYALGYQIEHLLGKKWFVTLYILAGFGGNIASSLFSINLSAGASSSLFGLLGAGFYMERVVGEKLKQMFGKGNRQSMYSGMVIANGILGFMIPQIDNAAHMGGLVCGVVFTYALIRARPNRLVPLNIPRARAVVGALLLVMTVGGVLAASPTVLQQRLLFDVRSAEDPRLQFYLLSKILSLTPEDDGARLQRLELSLKYGNYSTAKKDFFLLIRRPQNDSKIKRIETKLSEDGHREAVIKLREFWSQVGPSL</sequence>
<evidence type="ECO:0000256" key="5">
    <source>
        <dbReference type="ARBA" id="ARBA00022989"/>
    </source>
</evidence>
<dbReference type="InterPro" id="IPR035952">
    <property type="entry name" value="Rhomboid-like_sf"/>
</dbReference>
<dbReference type="RefSeq" id="WP_132314594.1">
    <property type="nucleotide sequence ID" value="NZ_FWZT01000001.1"/>
</dbReference>
<evidence type="ECO:0000256" key="6">
    <source>
        <dbReference type="ARBA" id="ARBA00023136"/>
    </source>
</evidence>
<dbReference type="STRING" id="1513793.SAMN06296036_101284"/>
<organism evidence="9 10">
    <name type="scientific">Pseudobacteriovorax antillogorgiicola</name>
    <dbReference type="NCBI Taxonomy" id="1513793"/>
    <lineage>
        <taxon>Bacteria</taxon>
        <taxon>Pseudomonadati</taxon>
        <taxon>Bdellovibrionota</taxon>
        <taxon>Oligoflexia</taxon>
        <taxon>Oligoflexales</taxon>
        <taxon>Pseudobacteriovoracaceae</taxon>
        <taxon>Pseudobacteriovorax</taxon>
    </lineage>
</organism>
<dbReference type="Gene3D" id="1.20.1540.10">
    <property type="entry name" value="Rhomboid-like"/>
    <property type="match status" value="1"/>
</dbReference>
<evidence type="ECO:0000256" key="3">
    <source>
        <dbReference type="ARBA" id="ARBA00022692"/>
    </source>
</evidence>